<reference evidence="1" key="1">
    <citation type="submission" date="2023-05" db="EMBL/GenBank/DDBJ databases">
        <title>Nepenthes gracilis genome sequencing.</title>
        <authorList>
            <person name="Fukushima K."/>
        </authorList>
    </citation>
    <scope>NUCLEOTIDE SEQUENCE</scope>
    <source>
        <strain evidence="1">SING2019-196</strain>
    </source>
</reference>
<dbReference type="Proteomes" id="UP001279734">
    <property type="component" value="Unassembled WGS sequence"/>
</dbReference>
<sequence length="141" mass="15989">MTRASQNLDGGAFHEVAVNQQMPGWDYGLQLALSRQPEKNMMLYRINQGKSYSILVPRKSIVAAAFLRMRILCPFLFALKRHGFGSLFSSKIKWGFFAYILILIRVSICILVDLLEPIPELIVLACFDTIIRCVMSLTCDT</sequence>
<proteinExistence type="predicted"/>
<dbReference type="AlphaFoldDB" id="A0AAD3TJI3"/>
<protein>
    <submittedName>
        <fullName evidence="1">Uncharacterized protein</fullName>
    </submittedName>
</protein>
<gene>
    <name evidence="1" type="ORF">Nepgr_031815</name>
</gene>
<accession>A0AAD3TJI3</accession>
<organism evidence="1 2">
    <name type="scientific">Nepenthes gracilis</name>
    <name type="common">Slender pitcher plant</name>
    <dbReference type="NCBI Taxonomy" id="150966"/>
    <lineage>
        <taxon>Eukaryota</taxon>
        <taxon>Viridiplantae</taxon>
        <taxon>Streptophyta</taxon>
        <taxon>Embryophyta</taxon>
        <taxon>Tracheophyta</taxon>
        <taxon>Spermatophyta</taxon>
        <taxon>Magnoliopsida</taxon>
        <taxon>eudicotyledons</taxon>
        <taxon>Gunneridae</taxon>
        <taxon>Pentapetalae</taxon>
        <taxon>Caryophyllales</taxon>
        <taxon>Nepenthaceae</taxon>
        <taxon>Nepenthes</taxon>
    </lineage>
</organism>
<keyword evidence="2" id="KW-1185">Reference proteome</keyword>
<evidence type="ECO:0000313" key="1">
    <source>
        <dbReference type="EMBL" id="GMH29972.1"/>
    </source>
</evidence>
<evidence type="ECO:0000313" key="2">
    <source>
        <dbReference type="Proteomes" id="UP001279734"/>
    </source>
</evidence>
<dbReference type="EMBL" id="BSYO01000037">
    <property type="protein sequence ID" value="GMH29972.1"/>
    <property type="molecule type" value="Genomic_DNA"/>
</dbReference>
<comment type="caution">
    <text evidence="1">The sequence shown here is derived from an EMBL/GenBank/DDBJ whole genome shotgun (WGS) entry which is preliminary data.</text>
</comment>
<name>A0AAD3TJI3_NEPGR</name>